<sequence length="398" mass="44430">MNSSDEYSNETASATTPLSDMAKWENIALVGGSVFGVMVILAIFALILYLRRQKKINKKRKSKGGTKIAKLRATRSMESLHTALPAAPVDPVIAAAHHVSSPIAKTDSTQHSSAATAYEKSTDFGVQKAKQFTDGGIKTAEDKTKEPSEDLTLIQTAFPKMDVDPSKPFSKLFAADFIQRHATIAPPKYREPSIVPFLTRRINDKSVADSMLTPDCLIQQAVRLPFADERTTKLVQATIQANNQLYDLGFRRKIYRRSPDLPLEYYVTGPAKSEKWLNDLKEGDFLRFIVASAEKDVGGKDGEFVESEKLWRQYLDKIDIPECFRQACLLGQSLKRRQFFTMGTFFKMSDLISKLPEEAALDTFGYPVPMLLNVVRDAPHFFIVDTTRSDGSAIVTQS</sequence>
<accession>A0AC34FR47</accession>
<protein>
    <submittedName>
        <fullName evidence="2">Uncharacterized protein</fullName>
    </submittedName>
</protein>
<name>A0AC34FR47_9BILA</name>
<proteinExistence type="predicted"/>
<dbReference type="Proteomes" id="UP000887579">
    <property type="component" value="Unplaced"/>
</dbReference>
<organism evidence="1 2">
    <name type="scientific">Panagrolaimus sp. ES5</name>
    <dbReference type="NCBI Taxonomy" id="591445"/>
    <lineage>
        <taxon>Eukaryota</taxon>
        <taxon>Metazoa</taxon>
        <taxon>Ecdysozoa</taxon>
        <taxon>Nematoda</taxon>
        <taxon>Chromadorea</taxon>
        <taxon>Rhabditida</taxon>
        <taxon>Tylenchina</taxon>
        <taxon>Panagrolaimomorpha</taxon>
        <taxon>Panagrolaimoidea</taxon>
        <taxon>Panagrolaimidae</taxon>
        <taxon>Panagrolaimus</taxon>
    </lineage>
</organism>
<reference evidence="2" key="1">
    <citation type="submission" date="2022-11" db="UniProtKB">
        <authorList>
            <consortium name="WormBaseParasite"/>
        </authorList>
    </citation>
    <scope>IDENTIFICATION</scope>
</reference>
<evidence type="ECO:0000313" key="2">
    <source>
        <dbReference type="WBParaSite" id="ES5_v2.g19850.t1"/>
    </source>
</evidence>
<evidence type="ECO:0000313" key="1">
    <source>
        <dbReference type="Proteomes" id="UP000887579"/>
    </source>
</evidence>
<dbReference type="WBParaSite" id="ES5_v2.g19850.t1">
    <property type="protein sequence ID" value="ES5_v2.g19850.t1"/>
    <property type="gene ID" value="ES5_v2.g19850"/>
</dbReference>